<comment type="caution">
    <text evidence="2">The sequence shown here is derived from an EMBL/GenBank/DDBJ whole genome shotgun (WGS) entry which is preliminary data.</text>
</comment>
<proteinExistence type="predicted"/>
<dbReference type="EMBL" id="JBEXZR010000010">
    <property type="protein sequence ID" value="MEU0708469.1"/>
    <property type="molecule type" value="Genomic_DNA"/>
</dbReference>
<evidence type="ECO:0000313" key="2">
    <source>
        <dbReference type="EMBL" id="MEU0708469.1"/>
    </source>
</evidence>
<gene>
    <name evidence="2" type="ORF">ABZ508_14045</name>
</gene>
<evidence type="ECO:0000256" key="1">
    <source>
        <dbReference type="SAM" id="MobiDB-lite"/>
    </source>
</evidence>
<dbReference type="Pfam" id="PF09947">
    <property type="entry name" value="DUF2180"/>
    <property type="match status" value="1"/>
</dbReference>
<evidence type="ECO:0000313" key="3">
    <source>
        <dbReference type="Proteomes" id="UP001550378"/>
    </source>
</evidence>
<dbReference type="InterPro" id="IPR017211">
    <property type="entry name" value="UCP037465_Znf"/>
</dbReference>
<dbReference type="RefSeq" id="WP_356583783.1">
    <property type="nucleotide sequence ID" value="NZ_JBEXZP010000033.1"/>
</dbReference>
<organism evidence="2 3">
    <name type="scientific">Streptomyces lavendulocolor</name>
    <dbReference type="NCBI Taxonomy" id="67316"/>
    <lineage>
        <taxon>Bacteria</taxon>
        <taxon>Bacillati</taxon>
        <taxon>Actinomycetota</taxon>
        <taxon>Actinomycetes</taxon>
        <taxon>Kitasatosporales</taxon>
        <taxon>Streptomycetaceae</taxon>
        <taxon>Streptomyces</taxon>
    </lineage>
</organism>
<keyword evidence="3" id="KW-1185">Reference proteome</keyword>
<protein>
    <submittedName>
        <fullName evidence="2">DUF2180 family protein</fullName>
    </submittedName>
</protein>
<accession>A0ABV2W4L2</accession>
<dbReference type="Proteomes" id="UP001550378">
    <property type="component" value="Unassembled WGS sequence"/>
</dbReference>
<reference evidence="2 3" key="1">
    <citation type="submission" date="2024-06" db="EMBL/GenBank/DDBJ databases">
        <title>The Natural Products Discovery Center: Release of the First 8490 Sequenced Strains for Exploring Actinobacteria Biosynthetic Diversity.</title>
        <authorList>
            <person name="Kalkreuter E."/>
            <person name="Kautsar S.A."/>
            <person name="Yang D."/>
            <person name="Bader C.D."/>
            <person name="Teijaro C.N."/>
            <person name="Fluegel L."/>
            <person name="Davis C.M."/>
            <person name="Simpson J.R."/>
            <person name="Lauterbach L."/>
            <person name="Steele A.D."/>
            <person name="Gui C."/>
            <person name="Meng S."/>
            <person name="Li G."/>
            <person name="Viehrig K."/>
            <person name="Ye F."/>
            <person name="Su P."/>
            <person name="Kiefer A.F."/>
            <person name="Nichols A."/>
            <person name="Cepeda A.J."/>
            <person name="Yan W."/>
            <person name="Fan B."/>
            <person name="Jiang Y."/>
            <person name="Adhikari A."/>
            <person name="Zheng C.-J."/>
            <person name="Schuster L."/>
            <person name="Cowan T.M."/>
            <person name="Smanski M.J."/>
            <person name="Chevrette M.G."/>
            <person name="De Carvalho L.P.S."/>
            <person name="Shen B."/>
        </authorList>
    </citation>
    <scope>NUCLEOTIDE SEQUENCE [LARGE SCALE GENOMIC DNA]</scope>
    <source>
        <strain evidence="2 3">NPDC006337</strain>
    </source>
</reference>
<feature type="region of interest" description="Disordered" evidence="1">
    <location>
        <begin position="63"/>
        <end position="85"/>
    </location>
</feature>
<name>A0ABV2W4L2_9ACTN</name>
<sequence length="85" mass="8905">MHCFDCTQAGQPNPAAAICQNCGAALCQEHAHPVRIPGHPSGLVGPARGQTRRILCATCSEGTHRSQAMHRPAPAQSVPATPERS</sequence>